<accession>A0ABR2IZG5</accession>
<name>A0ABR2IZG5_9EUKA</name>
<keyword evidence="3" id="KW-1185">Reference proteome</keyword>
<protein>
    <submittedName>
        <fullName evidence="2">Uncharacterized protein</fullName>
    </submittedName>
</protein>
<feature type="region of interest" description="Disordered" evidence="1">
    <location>
        <begin position="1"/>
        <end position="69"/>
    </location>
</feature>
<gene>
    <name evidence="2" type="ORF">M9Y10_008966</name>
</gene>
<evidence type="ECO:0000313" key="3">
    <source>
        <dbReference type="Proteomes" id="UP001470230"/>
    </source>
</evidence>
<comment type="caution">
    <text evidence="2">The sequence shown here is derived from an EMBL/GenBank/DDBJ whole genome shotgun (WGS) entry which is preliminary data.</text>
</comment>
<feature type="compositionally biased region" description="Polar residues" evidence="1">
    <location>
        <begin position="1"/>
        <end position="37"/>
    </location>
</feature>
<dbReference type="Proteomes" id="UP001470230">
    <property type="component" value="Unassembled WGS sequence"/>
</dbReference>
<organism evidence="2 3">
    <name type="scientific">Tritrichomonas musculus</name>
    <dbReference type="NCBI Taxonomy" id="1915356"/>
    <lineage>
        <taxon>Eukaryota</taxon>
        <taxon>Metamonada</taxon>
        <taxon>Parabasalia</taxon>
        <taxon>Tritrichomonadida</taxon>
        <taxon>Tritrichomonadidae</taxon>
        <taxon>Tritrichomonas</taxon>
    </lineage>
</organism>
<reference evidence="2 3" key="1">
    <citation type="submission" date="2024-04" db="EMBL/GenBank/DDBJ databases">
        <title>Tritrichomonas musculus Genome.</title>
        <authorList>
            <person name="Alves-Ferreira E."/>
            <person name="Grigg M."/>
            <person name="Lorenzi H."/>
            <person name="Galac M."/>
        </authorList>
    </citation>
    <scope>NUCLEOTIDE SEQUENCE [LARGE SCALE GENOMIC DNA]</scope>
    <source>
        <strain evidence="2 3">EAF2021</strain>
    </source>
</reference>
<dbReference type="EMBL" id="JAPFFF010000014">
    <property type="protein sequence ID" value="KAK8871053.1"/>
    <property type="molecule type" value="Genomic_DNA"/>
</dbReference>
<evidence type="ECO:0000256" key="1">
    <source>
        <dbReference type="SAM" id="MobiDB-lite"/>
    </source>
</evidence>
<proteinExistence type="predicted"/>
<feature type="compositionally biased region" description="Basic and acidic residues" evidence="1">
    <location>
        <begin position="39"/>
        <end position="52"/>
    </location>
</feature>
<evidence type="ECO:0000313" key="2">
    <source>
        <dbReference type="EMBL" id="KAK8871053.1"/>
    </source>
</evidence>
<sequence>MSQNSKEQNQEDSITITYDSQNSTQTPKTNDSSSQSDPLLKKLEGKKSKWNHETISYSQKVPPKGPELDPNLIAKIEERRSQNSFTPLTIDEHAVQRFDSYLLKDFYFRTNYRPNIKKDVVERNIHLLKENENRFFEIFLPFIHRMFISIFFPTFY</sequence>